<protein>
    <recommendedName>
        <fullName evidence="4">HPt domain-containing protein</fullName>
    </recommendedName>
</protein>
<organism evidence="5 6">
    <name type="scientific">Nitrogeniibacter mangrovi</name>
    <dbReference type="NCBI Taxonomy" id="2016596"/>
    <lineage>
        <taxon>Bacteria</taxon>
        <taxon>Pseudomonadati</taxon>
        <taxon>Pseudomonadota</taxon>
        <taxon>Betaproteobacteria</taxon>
        <taxon>Rhodocyclales</taxon>
        <taxon>Zoogloeaceae</taxon>
        <taxon>Nitrogeniibacter</taxon>
    </lineage>
</organism>
<dbReference type="PROSITE" id="PS50894">
    <property type="entry name" value="HPT"/>
    <property type="match status" value="1"/>
</dbReference>
<dbReference type="InterPro" id="IPR008207">
    <property type="entry name" value="Sig_transdc_His_kin_Hpt_dom"/>
</dbReference>
<dbReference type="KEGG" id="azq:G3580_12630"/>
<evidence type="ECO:0000256" key="1">
    <source>
        <dbReference type="ARBA" id="ARBA00023012"/>
    </source>
</evidence>
<dbReference type="Pfam" id="PF01627">
    <property type="entry name" value="Hpt"/>
    <property type="match status" value="1"/>
</dbReference>
<sequence>MNLETLEALGDASVPRLEDDSEAERQALARWLHSTKGALASVGLQALAKAIEEAERDVSDGAVPAPRVNDTVEAIGRRLGPAVAELRRYLETPVCSG</sequence>
<evidence type="ECO:0000256" key="3">
    <source>
        <dbReference type="SAM" id="MobiDB-lite"/>
    </source>
</evidence>
<keyword evidence="1" id="KW-0902">Two-component regulatory system</keyword>
<dbReference type="AlphaFoldDB" id="A0A6C1B6J0"/>
<feature type="region of interest" description="Disordered" evidence="3">
    <location>
        <begin position="1"/>
        <end position="21"/>
    </location>
</feature>
<feature type="modified residue" description="Phosphohistidine" evidence="2">
    <location>
        <position position="33"/>
    </location>
</feature>
<keyword evidence="2" id="KW-0597">Phosphoprotein</keyword>
<feature type="domain" description="HPt" evidence="4">
    <location>
        <begin position="1"/>
        <end position="89"/>
    </location>
</feature>
<keyword evidence="6" id="KW-1185">Reference proteome</keyword>
<dbReference type="GO" id="GO:0004672">
    <property type="term" value="F:protein kinase activity"/>
    <property type="evidence" value="ECO:0007669"/>
    <property type="project" value="UniProtKB-ARBA"/>
</dbReference>
<dbReference type="GO" id="GO:0000160">
    <property type="term" value="P:phosphorelay signal transduction system"/>
    <property type="evidence" value="ECO:0007669"/>
    <property type="project" value="UniProtKB-KW"/>
</dbReference>
<gene>
    <name evidence="5" type="ORF">G3580_12630</name>
</gene>
<evidence type="ECO:0000313" key="6">
    <source>
        <dbReference type="Proteomes" id="UP000501991"/>
    </source>
</evidence>
<dbReference type="EMBL" id="CP048836">
    <property type="protein sequence ID" value="QID18405.1"/>
    <property type="molecule type" value="Genomic_DNA"/>
</dbReference>
<evidence type="ECO:0000256" key="2">
    <source>
        <dbReference type="PROSITE-ProRule" id="PRU00110"/>
    </source>
</evidence>
<proteinExistence type="predicted"/>
<accession>A0A6C1B6J0</accession>
<dbReference type="InterPro" id="IPR036641">
    <property type="entry name" value="HPT_dom_sf"/>
</dbReference>
<evidence type="ECO:0000313" key="5">
    <source>
        <dbReference type="EMBL" id="QID18405.1"/>
    </source>
</evidence>
<name>A0A6C1B6J0_9RHOO</name>
<dbReference type="Proteomes" id="UP000501991">
    <property type="component" value="Chromosome"/>
</dbReference>
<dbReference type="Gene3D" id="1.20.120.160">
    <property type="entry name" value="HPT domain"/>
    <property type="match status" value="1"/>
</dbReference>
<dbReference type="SUPFAM" id="SSF47226">
    <property type="entry name" value="Histidine-containing phosphotransfer domain, HPT domain"/>
    <property type="match status" value="1"/>
</dbReference>
<reference evidence="5 6" key="1">
    <citation type="submission" date="2020-02" db="EMBL/GenBank/DDBJ databases">
        <title>Nitrogenibacter mangrovi gen. nov., sp. nov. isolated from mangrove sediment, a denitrifying betaproteobacterium.</title>
        <authorList>
            <person name="Liao H."/>
            <person name="Tian Y."/>
        </authorList>
    </citation>
    <scope>NUCLEOTIDE SEQUENCE [LARGE SCALE GENOMIC DNA]</scope>
    <source>
        <strain evidence="5 6">M9-3-2</strain>
    </source>
</reference>
<evidence type="ECO:0000259" key="4">
    <source>
        <dbReference type="PROSITE" id="PS50894"/>
    </source>
</evidence>